<dbReference type="Pfam" id="PF00172">
    <property type="entry name" value="Zn_clus"/>
    <property type="match status" value="1"/>
</dbReference>
<dbReference type="InterPro" id="IPR036864">
    <property type="entry name" value="Zn2-C6_fun-type_DNA-bd_sf"/>
</dbReference>
<dbReference type="GO" id="GO:0006351">
    <property type="term" value="P:DNA-templated transcription"/>
    <property type="evidence" value="ECO:0007669"/>
    <property type="project" value="InterPro"/>
</dbReference>
<protein>
    <submittedName>
        <fullName evidence="6">Putative fungal specific transcription factor protein</fullName>
    </submittedName>
</protein>
<dbReference type="InterPro" id="IPR050613">
    <property type="entry name" value="Sec_Metabolite_Reg"/>
</dbReference>
<evidence type="ECO:0000256" key="2">
    <source>
        <dbReference type="ARBA" id="ARBA00022723"/>
    </source>
</evidence>
<dbReference type="PROSITE" id="PS00463">
    <property type="entry name" value="ZN2_CY6_FUNGAL_1"/>
    <property type="match status" value="1"/>
</dbReference>
<sequence>MITSPPSSSPIPRRRKRKDQACEPCRKAKTRCDHTTPICLRCQRKGAAANCIYVPSHPPRHGHSSEHSISNPSHPVRDIRNNSLVSPQPSESIDSRIDHAATSRKVFGFYGPTSFSAPFLDNENGLVSDVDDEGECTFSPGSITTPPALSIVTNGQQTAEISLGMRILSQLPDQVTCESLMEHYTLKSIEYAFHKPTILHCMKSLWSTFGSSLRHPRKPERLREIAYLLSKNTSTEFPEAEDGDAWLSSMSAFKLWRRQGDTVHLATALGLHHCAVRPDAGVTTSLEIKRRIFCAVFVNDKTLSIFTGRPPGLSHRYNSCPLPLDLEDEILLAGKETLQEAASKLDENGWNRDGNIYSCSRIRASMMYGEIIDEILEISLGTVNQFSEARIMDLRKRNEDIQERLPPWLRLSSSTPTNLSATTHWIQTALKFNCLQCSFILEQVFVRKVKDDKQPLLDISRQLLALTVSMWTSKDRFLTYYSDYDWIIMCYGIPSAGVICIELIKEMESPAAEPAYYLPRSEVIQNLSLLVGFLDWVRPTAANHELCGRMRQIVKRTLDKILDSPKITNTPQTSTSTAVPISNLAFEPMVMDDLDWLDTIDWAKGPFMDLRMEGYNEFS</sequence>
<feature type="region of interest" description="Disordered" evidence="4">
    <location>
        <begin position="58"/>
        <end position="93"/>
    </location>
</feature>
<keyword evidence="3" id="KW-0539">Nucleus</keyword>
<accession>M7TYL4</accession>
<evidence type="ECO:0000313" key="7">
    <source>
        <dbReference type="Proteomes" id="UP000012045"/>
    </source>
</evidence>
<dbReference type="AlphaFoldDB" id="M7TYL4"/>
<dbReference type="OrthoDB" id="4898680at2759"/>
<dbReference type="GO" id="GO:0003677">
    <property type="term" value="F:DNA binding"/>
    <property type="evidence" value="ECO:0007669"/>
    <property type="project" value="InterPro"/>
</dbReference>
<organism evidence="6 7">
    <name type="scientific">Botryotinia fuckeliana (strain BcDW1)</name>
    <name type="common">Noble rot fungus</name>
    <name type="synonym">Botrytis cinerea</name>
    <dbReference type="NCBI Taxonomy" id="1290391"/>
    <lineage>
        <taxon>Eukaryota</taxon>
        <taxon>Fungi</taxon>
        <taxon>Dikarya</taxon>
        <taxon>Ascomycota</taxon>
        <taxon>Pezizomycotina</taxon>
        <taxon>Leotiomycetes</taxon>
        <taxon>Helotiales</taxon>
        <taxon>Sclerotiniaceae</taxon>
        <taxon>Botrytis</taxon>
    </lineage>
</organism>
<evidence type="ECO:0000256" key="4">
    <source>
        <dbReference type="SAM" id="MobiDB-lite"/>
    </source>
</evidence>
<evidence type="ECO:0000259" key="5">
    <source>
        <dbReference type="PROSITE" id="PS50048"/>
    </source>
</evidence>
<dbReference type="EMBL" id="KB707858">
    <property type="protein sequence ID" value="EMR86385.1"/>
    <property type="molecule type" value="Genomic_DNA"/>
</dbReference>
<dbReference type="PROSITE" id="PS50048">
    <property type="entry name" value="ZN2_CY6_FUNGAL_2"/>
    <property type="match status" value="1"/>
</dbReference>
<feature type="domain" description="Zn(2)-C6 fungal-type" evidence="5">
    <location>
        <begin position="21"/>
        <end position="53"/>
    </location>
</feature>
<evidence type="ECO:0000313" key="6">
    <source>
        <dbReference type="EMBL" id="EMR86385.1"/>
    </source>
</evidence>
<dbReference type="SUPFAM" id="SSF57701">
    <property type="entry name" value="Zn2/Cys6 DNA-binding domain"/>
    <property type="match status" value="1"/>
</dbReference>
<dbReference type="CDD" id="cd00067">
    <property type="entry name" value="GAL4"/>
    <property type="match status" value="1"/>
</dbReference>
<dbReference type="PANTHER" id="PTHR31001:SF40">
    <property type="entry name" value="ZN(II)2CYS6 TRANSCRIPTION FACTOR (EUROFUNG)"/>
    <property type="match status" value="1"/>
</dbReference>
<feature type="compositionally biased region" description="Polar residues" evidence="4">
    <location>
        <begin position="81"/>
        <end position="92"/>
    </location>
</feature>
<feature type="region of interest" description="Disordered" evidence="4">
    <location>
        <begin position="1"/>
        <end position="20"/>
    </location>
</feature>
<evidence type="ECO:0000256" key="1">
    <source>
        <dbReference type="ARBA" id="ARBA00004123"/>
    </source>
</evidence>
<keyword evidence="2" id="KW-0479">Metal-binding</keyword>
<dbReference type="CDD" id="cd12148">
    <property type="entry name" value="fungal_TF_MHR"/>
    <property type="match status" value="1"/>
</dbReference>
<name>M7TYL4_BOTF1</name>
<reference evidence="7" key="1">
    <citation type="journal article" date="2013" name="Genome Announc.">
        <title>Draft genome sequence of Botrytis cinerea BcDW1, inoculum for noble rot of grape berries.</title>
        <authorList>
            <person name="Blanco-Ulate B."/>
            <person name="Allen G."/>
            <person name="Powell A.L."/>
            <person name="Cantu D."/>
        </authorList>
    </citation>
    <scope>NUCLEOTIDE SEQUENCE [LARGE SCALE GENOMIC DNA]</scope>
    <source>
        <strain evidence="7">BcDW1</strain>
    </source>
</reference>
<dbReference type="SMART" id="SM00066">
    <property type="entry name" value="GAL4"/>
    <property type="match status" value="1"/>
</dbReference>
<evidence type="ECO:0000256" key="3">
    <source>
        <dbReference type="ARBA" id="ARBA00023242"/>
    </source>
</evidence>
<dbReference type="InterPro" id="IPR001138">
    <property type="entry name" value="Zn2Cys6_DnaBD"/>
</dbReference>
<dbReference type="HOGENOM" id="CLU_013296_1_1_1"/>
<gene>
    <name evidence="6" type="ORF">BcDW1_4949</name>
</gene>
<dbReference type="Proteomes" id="UP000012045">
    <property type="component" value="Unassembled WGS sequence"/>
</dbReference>
<dbReference type="SMART" id="SM00906">
    <property type="entry name" value="Fungal_trans"/>
    <property type="match status" value="1"/>
</dbReference>
<dbReference type="Pfam" id="PF04082">
    <property type="entry name" value="Fungal_trans"/>
    <property type="match status" value="1"/>
</dbReference>
<dbReference type="GO" id="GO:0005634">
    <property type="term" value="C:nucleus"/>
    <property type="evidence" value="ECO:0007669"/>
    <property type="project" value="UniProtKB-SubCell"/>
</dbReference>
<comment type="subcellular location">
    <subcellularLocation>
        <location evidence="1">Nucleus</location>
    </subcellularLocation>
</comment>
<proteinExistence type="predicted"/>
<dbReference type="Gene3D" id="4.10.240.10">
    <property type="entry name" value="Zn(2)-C6 fungal-type DNA-binding domain"/>
    <property type="match status" value="1"/>
</dbReference>
<dbReference type="InterPro" id="IPR007219">
    <property type="entry name" value="XnlR_reg_dom"/>
</dbReference>
<dbReference type="GO" id="GO:0008270">
    <property type="term" value="F:zinc ion binding"/>
    <property type="evidence" value="ECO:0007669"/>
    <property type="project" value="InterPro"/>
</dbReference>
<dbReference type="PANTHER" id="PTHR31001">
    <property type="entry name" value="UNCHARACTERIZED TRANSCRIPTIONAL REGULATORY PROTEIN"/>
    <property type="match status" value="1"/>
</dbReference>
<dbReference type="STRING" id="1290391.M7TYL4"/>
<dbReference type="GO" id="GO:0000981">
    <property type="term" value="F:DNA-binding transcription factor activity, RNA polymerase II-specific"/>
    <property type="evidence" value="ECO:0007669"/>
    <property type="project" value="InterPro"/>
</dbReference>